<reference evidence="3 5" key="2">
    <citation type="submission" date="2018-10" db="EMBL/GenBank/DDBJ databases">
        <title>Genomic Encyclopedia of Archaeal and Bacterial Type Strains, Phase II (KMG-II): from individual species to whole genera.</title>
        <authorList>
            <person name="Goeker M."/>
        </authorList>
    </citation>
    <scope>NUCLEOTIDE SEQUENCE [LARGE SCALE GENOMIC DNA]</scope>
    <source>
        <strain evidence="3 5">DSM 21886</strain>
    </source>
</reference>
<evidence type="ECO:0000313" key="4">
    <source>
        <dbReference type="Proteomes" id="UP000233767"/>
    </source>
</evidence>
<name>A0A497UXR4_9FLAO</name>
<proteinExistence type="predicted"/>
<accession>A0A497UXR4</accession>
<feature type="signal peptide" evidence="1">
    <location>
        <begin position="1"/>
        <end position="20"/>
    </location>
</feature>
<comment type="caution">
    <text evidence="3">The sequence shown here is derived from an EMBL/GenBank/DDBJ whole genome shotgun (WGS) entry which is preliminary data.</text>
</comment>
<dbReference type="RefSeq" id="WP_101470832.1">
    <property type="nucleotide sequence ID" value="NZ_PJND01000007.1"/>
</dbReference>
<evidence type="ECO:0000256" key="1">
    <source>
        <dbReference type="SAM" id="SignalP"/>
    </source>
</evidence>
<evidence type="ECO:0000313" key="5">
    <source>
        <dbReference type="Proteomes" id="UP000275027"/>
    </source>
</evidence>
<dbReference type="Gene3D" id="3.40.1000.10">
    <property type="entry name" value="Mog1/PsbP, alpha/beta/alpha sandwich"/>
    <property type="match status" value="1"/>
</dbReference>
<evidence type="ECO:0008006" key="6">
    <source>
        <dbReference type="Google" id="ProtNLM"/>
    </source>
</evidence>
<feature type="chain" id="PRO_5041166668" description="Lipoprotein" evidence="1">
    <location>
        <begin position="21"/>
        <end position="185"/>
    </location>
</feature>
<evidence type="ECO:0000313" key="3">
    <source>
        <dbReference type="EMBL" id="RLJ35830.1"/>
    </source>
</evidence>
<reference evidence="2 4" key="1">
    <citation type="submission" date="2017-12" db="EMBL/GenBank/DDBJ databases">
        <title>Genomic Encyclopedia of Type Strains, Phase III (KMG-III): the genomes of soil and plant-associated and newly described type strains.</title>
        <authorList>
            <person name="Whitman W."/>
        </authorList>
    </citation>
    <scope>NUCLEOTIDE SEQUENCE [LARGE SCALE GENOMIC DNA]</scope>
    <source>
        <strain evidence="2 4">IP-10</strain>
    </source>
</reference>
<dbReference type="AlphaFoldDB" id="A0A497UXR4"/>
<dbReference type="EMBL" id="PJND01000007">
    <property type="protein sequence ID" value="PKW28665.1"/>
    <property type="molecule type" value="Genomic_DNA"/>
</dbReference>
<evidence type="ECO:0000313" key="2">
    <source>
        <dbReference type="EMBL" id="PKW28665.1"/>
    </source>
</evidence>
<organism evidence="3 5">
    <name type="scientific">Flavobacterium lindanitolerans</name>
    <dbReference type="NCBI Taxonomy" id="428988"/>
    <lineage>
        <taxon>Bacteria</taxon>
        <taxon>Pseudomonadati</taxon>
        <taxon>Bacteroidota</taxon>
        <taxon>Flavobacteriia</taxon>
        <taxon>Flavobacteriales</taxon>
        <taxon>Flavobacteriaceae</taxon>
        <taxon>Flavobacterium</taxon>
    </lineage>
</organism>
<protein>
    <recommendedName>
        <fullName evidence="6">Lipoprotein</fullName>
    </recommendedName>
</protein>
<keyword evidence="4" id="KW-1185">Reference proteome</keyword>
<sequence>MKKIMALSLFVLMLSCTSDKTETVTVKNKYSVELPSFVSEAKGLHDMASLQYQNAFKEFYIVIIDEPKEEFANAAKVTTEFTPDFNGYYQILRGSLEASIKNGVFTDTKDTQINGLKAKTFTLTGKVDEIPVFYDIAYVEGNDRFYQIVIWTIESSKEKFKEPMDKIIASFKEIGSGKSSNRSLK</sequence>
<dbReference type="PROSITE" id="PS51257">
    <property type="entry name" value="PROKAR_LIPOPROTEIN"/>
    <property type="match status" value="1"/>
</dbReference>
<dbReference type="Proteomes" id="UP000275027">
    <property type="component" value="Unassembled WGS sequence"/>
</dbReference>
<keyword evidence="1" id="KW-0732">Signal</keyword>
<dbReference type="EMBL" id="RCCB01000010">
    <property type="protein sequence ID" value="RLJ35830.1"/>
    <property type="molecule type" value="Genomic_DNA"/>
</dbReference>
<dbReference type="Proteomes" id="UP000233767">
    <property type="component" value="Unassembled WGS sequence"/>
</dbReference>
<gene>
    <name evidence="2" type="ORF">B0G92_0289</name>
    <name evidence="3" type="ORF">CLV50_1215</name>
</gene>